<evidence type="ECO:0000256" key="6">
    <source>
        <dbReference type="ARBA" id="ARBA00022679"/>
    </source>
</evidence>
<dbReference type="GO" id="GO:0016020">
    <property type="term" value="C:membrane"/>
    <property type="evidence" value="ECO:0007669"/>
    <property type="project" value="UniProtKB-SubCell"/>
</dbReference>
<organism evidence="20 21">
    <name type="scientific">Citrus x changshan-huyou</name>
    <dbReference type="NCBI Taxonomy" id="2935761"/>
    <lineage>
        <taxon>Eukaryota</taxon>
        <taxon>Viridiplantae</taxon>
        <taxon>Streptophyta</taxon>
        <taxon>Embryophyta</taxon>
        <taxon>Tracheophyta</taxon>
        <taxon>Spermatophyta</taxon>
        <taxon>Magnoliopsida</taxon>
        <taxon>eudicotyledons</taxon>
        <taxon>Gunneridae</taxon>
        <taxon>Pentapetalae</taxon>
        <taxon>rosids</taxon>
        <taxon>malvids</taxon>
        <taxon>Sapindales</taxon>
        <taxon>Rutaceae</taxon>
        <taxon>Aurantioideae</taxon>
        <taxon>Citrus</taxon>
    </lineage>
</organism>
<protein>
    <recommendedName>
        <fullName evidence="3">non-specific serine/threonine protein kinase</fullName>
        <ecNumber evidence="3">2.7.11.1</ecNumber>
    </recommendedName>
</protein>
<dbReference type="SUPFAM" id="SSF52058">
    <property type="entry name" value="L domain-like"/>
    <property type="match status" value="1"/>
</dbReference>
<dbReference type="Pfam" id="PF00069">
    <property type="entry name" value="Pkinase"/>
    <property type="match status" value="1"/>
</dbReference>
<proteinExistence type="inferred from homology"/>
<dbReference type="InterPro" id="IPR032675">
    <property type="entry name" value="LRR_dom_sf"/>
</dbReference>
<dbReference type="FunFam" id="1.10.510.10:FF:001023">
    <property type="entry name" value="Os07g0541700 protein"/>
    <property type="match status" value="1"/>
</dbReference>
<evidence type="ECO:0000256" key="8">
    <source>
        <dbReference type="ARBA" id="ARBA00022729"/>
    </source>
</evidence>
<keyword evidence="14" id="KW-0472">Membrane</keyword>
<accession>A0AAP0QY32</accession>
<evidence type="ECO:0000256" key="16">
    <source>
        <dbReference type="ARBA" id="ARBA00023180"/>
    </source>
</evidence>
<dbReference type="InterPro" id="IPR013210">
    <property type="entry name" value="LRR_N_plant-typ"/>
</dbReference>
<evidence type="ECO:0000256" key="14">
    <source>
        <dbReference type="ARBA" id="ARBA00023136"/>
    </source>
</evidence>
<dbReference type="PROSITE" id="PS00108">
    <property type="entry name" value="PROTEIN_KINASE_ST"/>
    <property type="match status" value="1"/>
</dbReference>
<dbReference type="Pfam" id="PF00560">
    <property type="entry name" value="LRR_1"/>
    <property type="match status" value="1"/>
</dbReference>
<keyword evidence="16" id="KW-0325">Glycoprotein</keyword>
<dbReference type="EC" id="2.7.11.1" evidence="3"/>
<dbReference type="PROSITE" id="PS50011">
    <property type="entry name" value="PROTEIN_KINASE_DOM"/>
    <property type="match status" value="1"/>
</dbReference>
<dbReference type="Pfam" id="PF08263">
    <property type="entry name" value="LRRNT_2"/>
    <property type="match status" value="2"/>
</dbReference>
<comment type="similarity">
    <text evidence="2">Belongs to the protein kinase superfamily. Ser/Thr protein kinase family.</text>
</comment>
<dbReference type="AlphaFoldDB" id="A0AAP0QY32"/>
<keyword evidence="11" id="KW-0418">Kinase</keyword>
<dbReference type="InterPro" id="IPR011009">
    <property type="entry name" value="Kinase-like_dom_sf"/>
</dbReference>
<keyword evidence="6" id="KW-0808">Transferase</keyword>
<evidence type="ECO:0000256" key="10">
    <source>
        <dbReference type="ARBA" id="ARBA00022741"/>
    </source>
</evidence>
<dbReference type="PANTHER" id="PTHR47986:SF34">
    <property type="entry name" value="RECEPTOR-LIKE KINASE TMK2"/>
    <property type="match status" value="1"/>
</dbReference>
<keyword evidence="4" id="KW-0723">Serine/threonine-protein kinase</keyword>
<dbReference type="InterPro" id="IPR000719">
    <property type="entry name" value="Prot_kinase_dom"/>
</dbReference>
<name>A0AAP0QY32_9ROSI</name>
<evidence type="ECO:0000256" key="3">
    <source>
        <dbReference type="ARBA" id="ARBA00012513"/>
    </source>
</evidence>
<dbReference type="InterPro" id="IPR008271">
    <property type="entry name" value="Ser/Thr_kinase_AS"/>
</dbReference>
<keyword evidence="15" id="KW-0675">Receptor</keyword>
<dbReference type="Gene3D" id="3.30.200.20">
    <property type="entry name" value="Phosphorylase Kinase, domain 1"/>
    <property type="match status" value="1"/>
</dbReference>
<sequence>MQSLKVSLGNPKSLNWTDPDPCEWSHILCSNDRVTQIHINNQNLTGSLPPDLKNLSLLAELHVTGNFLSGPIPSLARLSSLQYVYFRGIPDFLGADNFPRLRNLLLTVNNLEGPIPSSFRESSIQKLWLNEQTSDVKLNGSLEVFQNMTSLIQLRLDFNHFTSPLPDFSRFTCLEELSLRSNKLTGIVPPSLFNLPNIIFVSLANNFFQGPFPKFNTSRVEVDMTPGSTNSFCLGDPGVACDSRISILLSIVESMGYPLVFAKRWNGNDPCDVSQPWRGIFCNEVGNITVVNFKDLELQGTISSYFSMLTSIENLILSNNALNGTIPNELTFLPNLKMQTVFVKSDGNPNSVRNNSYPGATPDNIAAKVREEEQKKQKRFPRIHRPKTVSKKSQDVMTSDIQLLGVGKEEFQDGTRIAVKRMEVEIVSERRLKQFKSEIAVLIKVRHRHLVELLGYSLDGKERLLVYEFMSQGTLSRHLFNWKDEGLKPLQWSRRLIIALDVTRGIEYLHGLAHESFIHRDLKPSNILLDHDMRAKVADFGLARLAPENGKHSTETRIAGTFGYLAPEYVRVTTKVDVFSFGVILMELITGRKVIDESDDSDPENIVYLVTWFRTVHINQDTFRMAVDETIELDNGILASWKQPKDTNTQIISMQQKIEVL</sequence>
<feature type="domain" description="Protein kinase" evidence="19">
    <location>
        <begin position="369"/>
        <end position="661"/>
    </location>
</feature>
<evidence type="ECO:0000256" key="15">
    <source>
        <dbReference type="ARBA" id="ARBA00023170"/>
    </source>
</evidence>
<evidence type="ECO:0000256" key="18">
    <source>
        <dbReference type="ARBA" id="ARBA00048679"/>
    </source>
</evidence>
<comment type="subcellular location">
    <subcellularLocation>
        <location evidence="1">Membrane</location>
        <topology evidence="1">Single-pass membrane protein</topology>
    </subcellularLocation>
</comment>
<dbReference type="InterPro" id="IPR052422">
    <property type="entry name" value="Auxin_Ser/Thr_Kinase"/>
</dbReference>
<comment type="catalytic activity">
    <reaction evidence="17">
        <text>L-threonyl-[protein] + ATP = O-phospho-L-threonyl-[protein] + ADP + H(+)</text>
        <dbReference type="Rhea" id="RHEA:46608"/>
        <dbReference type="Rhea" id="RHEA-COMP:11060"/>
        <dbReference type="Rhea" id="RHEA-COMP:11605"/>
        <dbReference type="ChEBI" id="CHEBI:15378"/>
        <dbReference type="ChEBI" id="CHEBI:30013"/>
        <dbReference type="ChEBI" id="CHEBI:30616"/>
        <dbReference type="ChEBI" id="CHEBI:61977"/>
        <dbReference type="ChEBI" id="CHEBI:456216"/>
        <dbReference type="EC" id="2.7.11.1"/>
    </reaction>
</comment>
<dbReference type="SMART" id="SM00220">
    <property type="entry name" value="S_TKc"/>
    <property type="match status" value="1"/>
</dbReference>
<keyword evidence="8" id="KW-0732">Signal</keyword>
<keyword evidence="5" id="KW-0433">Leucine-rich repeat</keyword>
<dbReference type="Proteomes" id="UP001428341">
    <property type="component" value="Unassembled WGS sequence"/>
</dbReference>
<reference evidence="20 21" key="1">
    <citation type="submission" date="2024-05" db="EMBL/GenBank/DDBJ databases">
        <title>Haplotype-resolved chromosome-level genome assembly of Huyou (Citrus changshanensis).</title>
        <authorList>
            <person name="Miao C."/>
            <person name="Chen W."/>
            <person name="Wu Y."/>
            <person name="Wang L."/>
            <person name="Zhao S."/>
            <person name="Grierson D."/>
            <person name="Xu C."/>
            <person name="Chen K."/>
        </authorList>
    </citation>
    <scope>NUCLEOTIDE SEQUENCE [LARGE SCALE GENOMIC DNA]</scope>
    <source>
        <strain evidence="20">01-14</strain>
        <tissue evidence="20">Leaf</tissue>
    </source>
</reference>
<comment type="caution">
    <text evidence="20">The sequence shown here is derived from an EMBL/GenBank/DDBJ whole genome shotgun (WGS) entry which is preliminary data.</text>
</comment>
<dbReference type="GO" id="GO:0004674">
    <property type="term" value="F:protein serine/threonine kinase activity"/>
    <property type="evidence" value="ECO:0007669"/>
    <property type="project" value="UniProtKB-KW"/>
</dbReference>
<dbReference type="InterPro" id="IPR001611">
    <property type="entry name" value="Leu-rich_rpt"/>
</dbReference>
<dbReference type="SUPFAM" id="SSF56112">
    <property type="entry name" value="Protein kinase-like (PK-like)"/>
    <property type="match status" value="1"/>
</dbReference>
<evidence type="ECO:0000256" key="4">
    <source>
        <dbReference type="ARBA" id="ARBA00022527"/>
    </source>
</evidence>
<gene>
    <name evidence="20" type="ORF">WN944_011399</name>
</gene>
<dbReference type="EMBL" id="JBCGBO010000002">
    <property type="protein sequence ID" value="KAK9222958.1"/>
    <property type="molecule type" value="Genomic_DNA"/>
</dbReference>
<keyword evidence="12" id="KW-0067">ATP-binding</keyword>
<evidence type="ECO:0000256" key="13">
    <source>
        <dbReference type="ARBA" id="ARBA00022989"/>
    </source>
</evidence>
<evidence type="ECO:0000256" key="5">
    <source>
        <dbReference type="ARBA" id="ARBA00022614"/>
    </source>
</evidence>
<dbReference type="GO" id="GO:0005524">
    <property type="term" value="F:ATP binding"/>
    <property type="evidence" value="ECO:0007669"/>
    <property type="project" value="UniProtKB-KW"/>
</dbReference>
<evidence type="ECO:0000256" key="9">
    <source>
        <dbReference type="ARBA" id="ARBA00022737"/>
    </source>
</evidence>
<comment type="catalytic activity">
    <reaction evidence="18">
        <text>L-seryl-[protein] + ATP = O-phospho-L-seryl-[protein] + ADP + H(+)</text>
        <dbReference type="Rhea" id="RHEA:17989"/>
        <dbReference type="Rhea" id="RHEA-COMP:9863"/>
        <dbReference type="Rhea" id="RHEA-COMP:11604"/>
        <dbReference type="ChEBI" id="CHEBI:15378"/>
        <dbReference type="ChEBI" id="CHEBI:29999"/>
        <dbReference type="ChEBI" id="CHEBI:30616"/>
        <dbReference type="ChEBI" id="CHEBI:83421"/>
        <dbReference type="ChEBI" id="CHEBI:456216"/>
        <dbReference type="EC" id="2.7.11.1"/>
    </reaction>
</comment>
<evidence type="ECO:0000256" key="12">
    <source>
        <dbReference type="ARBA" id="ARBA00022840"/>
    </source>
</evidence>
<keyword evidence="10" id="KW-0547">Nucleotide-binding</keyword>
<dbReference type="PANTHER" id="PTHR47986">
    <property type="entry name" value="OSJNBA0070M12.3 PROTEIN"/>
    <property type="match status" value="1"/>
</dbReference>
<dbReference type="FunFam" id="3.80.10.10:FF:000129">
    <property type="entry name" value="Leucine-rich repeat receptor-like kinase"/>
    <property type="match status" value="1"/>
</dbReference>
<evidence type="ECO:0000256" key="17">
    <source>
        <dbReference type="ARBA" id="ARBA00047899"/>
    </source>
</evidence>
<evidence type="ECO:0000256" key="1">
    <source>
        <dbReference type="ARBA" id="ARBA00004167"/>
    </source>
</evidence>
<evidence type="ECO:0000313" key="20">
    <source>
        <dbReference type="EMBL" id="KAK9222958.1"/>
    </source>
</evidence>
<dbReference type="Gene3D" id="1.10.510.10">
    <property type="entry name" value="Transferase(Phosphotransferase) domain 1"/>
    <property type="match status" value="1"/>
</dbReference>
<keyword evidence="21" id="KW-1185">Reference proteome</keyword>
<evidence type="ECO:0000256" key="7">
    <source>
        <dbReference type="ARBA" id="ARBA00022692"/>
    </source>
</evidence>
<keyword evidence="13" id="KW-1133">Transmembrane helix</keyword>
<keyword evidence="9" id="KW-0677">Repeat</keyword>
<evidence type="ECO:0000259" key="19">
    <source>
        <dbReference type="PROSITE" id="PS50011"/>
    </source>
</evidence>
<keyword evidence="7" id="KW-0812">Transmembrane</keyword>
<evidence type="ECO:0000313" key="21">
    <source>
        <dbReference type="Proteomes" id="UP001428341"/>
    </source>
</evidence>
<evidence type="ECO:0000256" key="2">
    <source>
        <dbReference type="ARBA" id="ARBA00008684"/>
    </source>
</evidence>
<evidence type="ECO:0000256" key="11">
    <source>
        <dbReference type="ARBA" id="ARBA00022777"/>
    </source>
</evidence>
<dbReference type="Gene3D" id="3.80.10.10">
    <property type="entry name" value="Ribonuclease Inhibitor"/>
    <property type="match status" value="3"/>
</dbReference>